<evidence type="ECO:0008006" key="5">
    <source>
        <dbReference type="Google" id="ProtNLM"/>
    </source>
</evidence>
<feature type="transmembrane region" description="Helical" evidence="2">
    <location>
        <begin position="281"/>
        <end position="302"/>
    </location>
</feature>
<dbReference type="InterPro" id="IPR008979">
    <property type="entry name" value="Galactose-bd-like_sf"/>
</dbReference>
<proteinExistence type="predicted"/>
<name>A0A7I7QKL4_9MYCO</name>
<evidence type="ECO:0000256" key="1">
    <source>
        <dbReference type="SAM" id="MobiDB-lite"/>
    </source>
</evidence>
<dbReference type="InterPro" id="IPR011009">
    <property type="entry name" value="Kinase-like_dom_sf"/>
</dbReference>
<reference evidence="3 4" key="1">
    <citation type="journal article" date="2019" name="Emerg. Microbes Infect.">
        <title>Comprehensive subspecies identification of 175 nontuberculous mycobacteria species based on 7547 genomic profiles.</title>
        <authorList>
            <person name="Matsumoto Y."/>
            <person name="Kinjo T."/>
            <person name="Motooka D."/>
            <person name="Nabeya D."/>
            <person name="Jung N."/>
            <person name="Uechi K."/>
            <person name="Horii T."/>
            <person name="Iida T."/>
            <person name="Fujita J."/>
            <person name="Nakamura S."/>
        </authorList>
    </citation>
    <scope>NUCLEOTIDE SEQUENCE [LARGE SCALE GENOMIC DNA]</scope>
    <source>
        <strain evidence="3 4">JCM 17899</strain>
    </source>
</reference>
<evidence type="ECO:0000256" key="2">
    <source>
        <dbReference type="SAM" id="Phobius"/>
    </source>
</evidence>
<dbReference type="Proteomes" id="UP000467193">
    <property type="component" value="Chromosome"/>
</dbReference>
<dbReference type="Gene3D" id="3.30.200.20">
    <property type="entry name" value="Phosphorylase Kinase, domain 1"/>
    <property type="match status" value="1"/>
</dbReference>
<keyword evidence="2" id="KW-0812">Transmembrane</keyword>
<dbReference type="Gene3D" id="1.10.510.10">
    <property type="entry name" value="Transferase(Phosphotransferase) domain 1"/>
    <property type="match status" value="1"/>
</dbReference>
<dbReference type="KEGG" id="msei:MSEDJ_09170"/>
<dbReference type="AlphaFoldDB" id="A0A7I7QKL4"/>
<gene>
    <name evidence="3" type="ORF">MSEDJ_09170</name>
</gene>
<sequence>MTTTDPEPRETTVAGRYRLVAPHGTAPHLQFWQGVDTRSGQPVAVTLIDPDGGLPADLVDAILARSSRLRGLDVVGIARIVDVVRTGAVGAVVCEWVRGGSLREVVDTSPAPIAAAAAIESLIVAADCAHSAGFVLGVDHPDRIRVSTDGDVVLAFPAPMPDTTPEDDLHGIGSTLYALLVDRWAPHDPMPDGWRAADLISAGWPVEPAEVDKRIPFLISSATAGLLRADGGIGSAGTVLGLLRQARAVTDVEPPVAVPAPPVPPIAGPAPRPRDPRLRMAVIGAVAAALVAIVAVPSVALVRTFGDGGSVGLDAARLGLAPTDAPSEPAVTRQAAAAPVRPAAATVFSPDGSPDNPGSAGLAVDGDRSTSWSTDRYYDDSPFPGFKQGVGLLLTMPRPATLSAVTLDVASSGTAVEIRTSGADPTALSDTTRLTGPVTLRPGPNRIPVTSTAPTSRVLVWITTLGSTDGASRAAIKEVETFTTAPA</sequence>
<keyword evidence="4" id="KW-1185">Reference proteome</keyword>
<dbReference type="RefSeq" id="WP_163795798.1">
    <property type="nucleotide sequence ID" value="NZ_AP022588.1"/>
</dbReference>
<keyword evidence="2" id="KW-1133">Transmembrane helix</keyword>
<dbReference type="SUPFAM" id="SSF49785">
    <property type="entry name" value="Galactose-binding domain-like"/>
    <property type="match status" value="1"/>
</dbReference>
<organism evidence="3 4">
    <name type="scientific">Mycolicibacterium sediminis</name>
    <dbReference type="NCBI Taxonomy" id="1286180"/>
    <lineage>
        <taxon>Bacteria</taxon>
        <taxon>Bacillati</taxon>
        <taxon>Actinomycetota</taxon>
        <taxon>Actinomycetes</taxon>
        <taxon>Mycobacteriales</taxon>
        <taxon>Mycobacteriaceae</taxon>
        <taxon>Mycolicibacterium</taxon>
    </lineage>
</organism>
<evidence type="ECO:0000313" key="4">
    <source>
        <dbReference type="Proteomes" id="UP000467193"/>
    </source>
</evidence>
<evidence type="ECO:0000313" key="3">
    <source>
        <dbReference type="EMBL" id="BBY26821.1"/>
    </source>
</evidence>
<dbReference type="CDD" id="cd13973">
    <property type="entry name" value="PK_MviN-like"/>
    <property type="match status" value="1"/>
</dbReference>
<keyword evidence="2" id="KW-0472">Membrane</keyword>
<protein>
    <recommendedName>
        <fullName evidence="5">Peptidoglycan biosynthesis protein MviN</fullName>
    </recommendedName>
</protein>
<dbReference type="SUPFAM" id="SSF56112">
    <property type="entry name" value="Protein kinase-like (PK-like)"/>
    <property type="match status" value="1"/>
</dbReference>
<dbReference type="EMBL" id="AP022588">
    <property type="protein sequence ID" value="BBY26821.1"/>
    <property type="molecule type" value="Genomic_DNA"/>
</dbReference>
<feature type="region of interest" description="Disordered" evidence="1">
    <location>
        <begin position="347"/>
        <end position="368"/>
    </location>
</feature>
<accession>A0A7I7QKL4</accession>